<proteinExistence type="inferred from homology"/>
<dbReference type="FunFam" id="2.60.40.420:FF:000010">
    <property type="entry name" value="Early nodulin-like protein 1"/>
    <property type="match status" value="1"/>
</dbReference>
<dbReference type="Pfam" id="PF02298">
    <property type="entry name" value="Cu_bind_like"/>
    <property type="match status" value="1"/>
</dbReference>
<dbReference type="InterPro" id="IPR008972">
    <property type="entry name" value="Cupredoxin"/>
</dbReference>
<comment type="similarity">
    <text evidence="9">Belongs to the early nodulin-like (ENODL) family.</text>
</comment>
<protein>
    <submittedName>
        <fullName evidence="12">Mavicyanin-like</fullName>
    </submittedName>
</protein>
<keyword evidence="13" id="KW-1185">Reference proteome</keyword>
<keyword evidence="5" id="KW-0472">Membrane</keyword>
<evidence type="ECO:0000256" key="4">
    <source>
        <dbReference type="ARBA" id="ARBA00022729"/>
    </source>
</evidence>
<evidence type="ECO:0000256" key="7">
    <source>
        <dbReference type="ARBA" id="ARBA00023180"/>
    </source>
</evidence>
<dbReference type="Gene3D" id="2.60.40.420">
    <property type="entry name" value="Cupredoxins - blue copper proteins"/>
    <property type="match status" value="1"/>
</dbReference>
<gene>
    <name evidence="12" type="ORF">F511_30245</name>
</gene>
<evidence type="ECO:0000256" key="3">
    <source>
        <dbReference type="ARBA" id="ARBA00022622"/>
    </source>
</evidence>
<dbReference type="InterPro" id="IPR041846">
    <property type="entry name" value="ENL_dom"/>
</dbReference>
<evidence type="ECO:0000313" key="13">
    <source>
        <dbReference type="Proteomes" id="UP000250235"/>
    </source>
</evidence>
<dbReference type="InterPro" id="IPR039391">
    <property type="entry name" value="Phytocyanin-like"/>
</dbReference>
<name>A0A2Z7A170_9LAMI</name>
<evidence type="ECO:0000256" key="1">
    <source>
        <dbReference type="ARBA" id="ARBA00004609"/>
    </source>
</evidence>
<sequence length="161" mass="18469">MELKAWVFVTFVCVLQTASCFQFQVGNRAGWRVPLANQTQLYNEWASRERFTIGDTVRFKYKKDSVMEVNKTEYNECNSSRPNFFSNNGDTTYTLDRSGFFYFISGATGHCEKGQRMIVWVIGQDEDSTAGSQPKSYASKIHNAVPLYVLFLIMSVFQFLA</sequence>
<dbReference type="GO" id="GO:0098552">
    <property type="term" value="C:side of membrane"/>
    <property type="evidence" value="ECO:0007669"/>
    <property type="project" value="UniProtKB-KW"/>
</dbReference>
<evidence type="ECO:0000256" key="2">
    <source>
        <dbReference type="ARBA" id="ARBA00022475"/>
    </source>
</evidence>
<feature type="chain" id="PRO_5016263238" evidence="10">
    <location>
        <begin position="21"/>
        <end position="161"/>
    </location>
</feature>
<keyword evidence="2" id="KW-1003">Cell membrane</keyword>
<dbReference type="InterPro" id="IPR003245">
    <property type="entry name" value="Phytocyanin_dom"/>
</dbReference>
<dbReference type="PANTHER" id="PTHR33021:SF49">
    <property type="entry name" value="EARLY NODULIN-LIKE PROTEIN 21"/>
    <property type="match status" value="1"/>
</dbReference>
<dbReference type="Proteomes" id="UP000250235">
    <property type="component" value="Unassembled WGS sequence"/>
</dbReference>
<dbReference type="OrthoDB" id="1937044at2759"/>
<accession>A0A2Z7A170</accession>
<organism evidence="12 13">
    <name type="scientific">Dorcoceras hygrometricum</name>
    <dbReference type="NCBI Taxonomy" id="472368"/>
    <lineage>
        <taxon>Eukaryota</taxon>
        <taxon>Viridiplantae</taxon>
        <taxon>Streptophyta</taxon>
        <taxon>Embryophyta</taxon>
        <taxon>Tracheophyta</taxon>
        <taxon>Spermatophyta</taxon>
        <taxon>Magnoliopsida</taxon>
        <taxon>eudicotyledons</taxon>
        <taxon>Gunneridae</taxon>
        <taxon>Pentapetalae</taxon>
        <taxon>asterids</taxon>
        <taxon>lamiids</taxon>
        <taxon>Lamiales</taxon>
        <taxon>Gesneriaceae</taxon>
        <taxon>Didymocarpoideae</taxon>
        <taxon>Trichosporeae</taxon>
        <taxon>Loxocarpinae</taxon>
        <taxon>Dorcoceras</taxon>
    </lineage>
</organism>
<keyword evidence="8" id="KW-0449">Lipoprotein</keyword>
<dbReference type="AlphaFoldDB" id="A0A2Z7A170"/>
<evidence type="ECO:0000256" key="8">
    <source>
        <dbReference type="ARBA" id="ARBA00023288"/>
    </source>
</evidence>
<keyword evidence="4 10" id="KW-0732">Signal</keyword>
<dbReference type="GO" id="GO:0009055">
    <property type="term" value="F:electron transfer activity"/>
    <property type="evidence" value="ECO:0007669"/>
    <property type="project" value="InterPro"/>
</dbReference>
<feature type="domain" description="Phytocyanin" evidence="11">
    <location>
        <begin position="21"/>
        <end position="123"/>
    </location>
</feature>
<evidence type="ECO:0000256" key="5">
    <source>
        <dbReference type="ARBA" id="ARBA00023136"/>
    </source>
</evidence>
<keyword evidence="6" id="KW-1015">Disulfide bond</keyword>
<dbReference type="CDD" id="cd11019">
    <property type="entry name" value="OsENODL1_like"/>
    <property type="match status" value="1"/>
</dbReference>
<keyword evidence="3" id="KW-0336">GPI-anchor</keyword>
<dbReference type="GO" id="GO:0005886">
    <property type="term" value="C:plasma membrane"/>
    <property type="evidence" value="ECO:0007669"/>
    <property type="project" value="UniProtKB-SubCell"/>
</dbReference>
<keyword evidence="7" id="KW-0325">Glycoprotein</keyword>
<dbReference type="EMBL" id="KV020119">
    <property type="protein sequence ID" value="KZV15159.1"/>
    <property type="molecule type" value="Genomic_DNA"/>
</dbReference>
<evidence type="ECO:0000256" key="10">
    <source>
        <dbReference type="SAM" id="SignalP"/>
    </source>
</evidence>
<dbReference type="PROSITE" id="PS51485">
    <property type="entry name" value="PHYTOCYANIN"/>
    <property type="match status" value="1"/>
</dbReference>
<reference evidence="12 13" key="1">
    <citation type="journal article" date="2015" name="Proc. Natl. Acad. Sci. U.S.A.">
        <title>The resurrection genome of Boea hygrometrica: A blueprint for survival of dehydration.</title>
        <authorList>
            <person name="Xiao L."/>
            <person name="Yang G."/>
            <person name="Zhang L."/>
            <person name="Yang X."/>
            <person name="Zhao S."/>
            <person name="Ji Z."/>
            <person name="Zhou Q."/>
            <person name="Hu M."/>
            <person name="Wang Y."/>
            <person name="Chen M."/>
            <person name="Xu Y."/>
            <person name="Jin H."/>
            <person name="Xiao X."/>
            <person name="Hu G."/>
            <person name="Bao F."/>
            <person name="Hu Y."/>
            <person name="Wan P."/>
            <person name="Li L."/>
            <person name="Deng X."/>
            <person name="Kuang T."/>
            <person name="Xiang C."/>
            <person name="Zhu J.K."/>
            <person name="Oliver M.J."/>
            <person name="He Y."/>
        </authorList>
    </citation>
    <scope>NUCLEOTIDE SEQUENCE [LARGE SCALE GENOMIC DNA]</scope>
    <source>
        <strain evidence="13">cv. XS01</strain>
    </source>
</reference>
<feature type="signal peptide" evidence="10">
    <location>
        <begin position="1"/>
        <end position="20"/>
    </location>
</feature>
<evidence type="ECO:0000256" key="9">
    <source>
        <dbReference type="ARBA" id="ARBA00035011"/>
    </source>
</evidence>
<evidence type="ECO:0000256" key="6">
    <source>
        <dbReference type="ARBA" id="ARBA00023157"/>
    </source>
</evidence>
<evidence type="ECO:0000313" key="12">
    <source>
        <dbReference type="EMBL" id="KZV15159.1"/>
    </source>
</evidence>
<comment type="subcellular location">
    <subcellularLocation>
        <location evidence="1">Cell membrane</location>
        <topology evidence="1">Lipid-anchor</topology>
        <topology evidence="1">GPI-anchor</topology>
    </subcellularLocation>
</comment>
<dbReference type="SUPFAM" id="SSF49503">
    <property type="entry name" value="Cupredoxins"/>
    <property type="match status" value="1"/>
</dbReference>
<evidence type="ECO:0000259" key="11">
    <source>
        <dbReference type="PROSITE" id="PS51485"/>
    </source>
</evidence>
<dbReference type="PANTHER" id="PTHR33021">
    <property type="entry name" value="BLUE COPPER PROTEIN"/>
    <property type="match status" value="1"/>
</dbReference>